<reference evidence="2 3" key="1">
    <citation type="submission" date="2020-08" db="EMBL/GenBank/DDBJ databases">
        <title>Description of Xenorhabdus lircayensis sp. nov., the symbiotic bacterium associated with the entomopathogenic nematode Steirnernema unicornum.</title>
        <authorList>
            <person name="Castaneda-Alvarez C."/>
            <person name="Prodan S."/>
            <person name="Zamorano A."/>
            <person name="San-Blas E."/>
            <person name="Aballay E."/>
        </authorList>
    </citation>
    <scope>NUCLEOTIDE SEQUENCE [LARGE SCALE GENOMIC DNA]</scope>
    <source>
        <strain evidence="2 3">VLS</strain>
    </source>
</reference>
<proteinExistence type="predicted"/>
<name>A0ABS0UDS4_9GAMM</name>
<evidence type="ECO:0000313" key="2">
    <source>
        <dbReference type="EMBL" id="MBI6550800.1"/>
    </source>
</evidence>
<dbReference type="SUPFAM" id="SSF53597">
    <property type="entry name" value="Dihydrofolate reductase-like"/>
    <property type="match status" value="1"/>
</dbReference>
<organism evidence="2 3">
    <name type="scientific">Xenorhabdus lircayensis</name>
    <dbReference type="NCBI Taxonomy" id="2763499"/>
    <lineage>
        <taxon>Bacteria</taxon>
        <taxon>Pseudomonadati</taxon>
        <taxon>Pseudomonadota</taxon>
        <taxon>Gammaproteobacteria</taxon>
        <taxon>Enterobacterales</taxon>
        <taxon>Morganellaceae</taxon>
        <taxon>Xenorhabdus</taxon>
    </lineage>
</organism>
<dbReference type="Gene3D" id="3.40.430.10">
    <property type="entry name" value="Dihydrofolate Reductase, subunit A"/>
    <property type="match status" value="1"/>
</dbReference>
<dbReference type="EMBL" id="JACOII010000098">
    <property type="protein sequence ID" value="MBI6550800.1"/>
    <property type="molecule type" value="Genomic_DNA"/>
</dbReference>
<feature type="domain" description="Bacterial bifunctional deaminase-reductase C-terminal" evidence="1">
    <location>
        <begin position="2"/>
        <end position="58"/>
    </location>
</feature>
<comment type="caution">
    <text evidence="2">The sequence shown here is derived from an EMBL/GenBank/DDBJ whole genome shotgun (WGS) entry which is preliminary data.</text>
</comment>
<evidence type="ECO:0000313" key="3">
    <source>
        <dbReference type="Proteomes" id="UP000696184"/>
    </source>
</evidence>
<dbReference type="InterPro" id="IPR024072">
    <property type="entry name" value="DHFR-like_dom_sf"/>
</dbReference>
<dbReference type="Pfam" id="PF01872">
    <property type="entry name" value="RibD_C"/>
    <property type="match status" value="1"/>
</dbReference>
<accession>A0ABS0UDS4</accession>
<evidence type="ECO:0000259" key="1">
    <source>
        <dbReference type="Pfam" id="PF01872"/>
    </source>
</evidence>
<protein>
    <submittedName>
        <fullName evidence="2">Dihydrofolate reductase family protein</fullName>
    </submittedName>
</protein>
<keyword evidence="3" id="KW-1185">Reference proteome</keyword>
<gene>
    <name evidence="2" type="ORF">H8A87_19530</name>
</gene>
<dbReference type="InterPro" id="IPR002734">
    <property type="entry name" value="RibDG_C"/>
</dbReference>
<sequence length="66" mass="7219">MLTGSLIKKGLVDELLVYISPKLLGDQARPMVANICPESLELSPSLKLAEIVQIGTDIRLRFLPIS</sequence>
<dbReference type="Proteomes" id="UP000696184">
    <property type="component" value="Unassembled WGS sequence"/>
</dbReference>